<dbReference type="InterPro" id="IPR029063">
    <property type="entry name" value="SAM-dependent_MTases_sf"/>
</dbReference>
<reference evidence="1 2" key="1">
    <citation type="submission" date="2019-03" db="EMBL/GenBank/DDBJ databases">
        <title>Single cell metagenomics reveals metabolic interactions within the superorganism composed of flagellate Streblomastix strix and complex community of Bacteroidetes bacteria on its surface.</title>
        <authorList>
            <person name="Treitli S.C."/>
            <person name="Kolisko M."/>
            <person name="Husnik F."/>
            <person name="Keeling P."/>
            <person name="Hampl V."/>
        </authorList>
    </citation>
    <scope>NUCLEOTIDE SEQUENCE [LARGE SCALE GENOMIC DNA]</scope>
    <source>
        <strain evidence="1">St1</strain>
    </source>
</reference>
<dbReference type="Pfam" id="PF13578">
    <property type="entry name" value="Methyltransf_24"/>
    <property type="match status" value="1"/>
</dbReference>
<gene>
    <name evidence="1" type="ORF">EZS26_001137</name>
</gene>
<proteinExistence type="predicted"/>
<protein>
    <recommendedName>
        <fullName evidence="3">O-methyltransferase</fullName>
    </recommendedName>
</protein>
<dbReference type="EMBL" id="SNRX01000006">
    <property type="protein sequence ID" value="KAA6302630.1"/>
    <property type="molecule type" value="Genomic_DNA"/>
</dbReference>
<organism evidence="1 2">
    <name type="scientific">Candidatus Ordinivivax streblomastigis</name>
    <dbReference type="NCBI Taxonomy" id="2540710"/>
    <lineage>
        <taxon>Bacteria</taxon>
        <taxon>Pseudomonadati</taxon>
        <taxon>Bacteroidota</taxon>
        <taxon>Bacteroidia</taxon>
        <taxon>Bacteroidales</taxon>
        <taxon>Candidatus Ordinivivax</taxon>
    </lineage>
</organism>
<comment type="caution">
    <text evidence="1">The sequence shown here is derived from an EMBL/GenBank/DDBJ whole genome shotgun (WGS) entry which is preliminary data.</text>
</comment>
<dbReference type="Proteomes" id="UP000324575">
    <property type="component" value="Unassembled WGS sequence"/>
</dbReference>
<accession>A0A5M8P2Z4</accession>
<evidence type="ECO:0000313" key="1">
    <source>
        <dbReference type="EMBL" id="KAA6302630.1"/>
    </source>
</evidence>
<dbReference type="Gene3D" id="3.40.50.150">
    <property type="entry name" value="Vaccinia Virus protein VP39"/>
    <property type="match status" value="1"/>
</dbReference>
<evidence type="ECO:0000313" key="2">
    <source>
        <dbReference type="Proteomes" id="UP000324575"/>
    </source>
</evidence>
<dbReference type="AlphaFoldDB" id="A0A5M8P2Z4"/>
<name>A0A5M8P2Z4_9BACT</name>
<evidence type="ECO:0008006" key="3">
    <source>
        <dbReference type="Google" id="ProtNLM"/>
    </source>
</evidence>
<dbReference type="SUPFAM" id="SSF53335">
    <property type="entry name" value="S-adenosyl-L-methionine-dependent methyltransferases"/>
    <property type="match status" value="1"/>
</dbReference>
<sequence length="278" mass="32868">MRIPGIKLYRKIRYRKGFGVHSPFVYNLITQIIEDKNAYYVFDDIEKFRNKLLSEKNETGRITLEETQSRNYGAILFRLAHFFRCQTIVEIGSSTGIMGLYLATASRAQSRCYLLEERENVLQTLHQWALAHNLQHIHCMTGQYKETIQSLSLRMQKADLIFINQPAVSMDVEAVISLCRPLIGKQSILILNDIVRNKEVKTVWQTLKEHPQSRVMLDLYELGIVFFDDKLPKRYYKSYFKHEKKQNLYKNRRRGIHFLGWRKKSTKNTSSHRGLRNY</sequence>